<dbReference type="STRING" id="1802270.A3C07_05120"/>
<accession>A0A1G2KRE9</accession>
<name>A0A1G2KRE9_9BACT</name>
<protein>
    <submittedName>
        <fullName evidence="1">Uncharacterized protein</fullName>
    </submittedName>
</protein>
<dbReference type="EMBL" id="MHQI01000001">
    <property type="protein sequence ID" value="OHA00979.1"/>
    <property type="molecule type" value="Genomic_DNA"/>
</dbReference>
<organism evidence="1 2">
    <name type="scientific">Candidatus Sungbacteria bacterium RIFCSPHIGHO2_02_FULL_47_11</name>
    <dbReference type="NCBI Taxonomy" id="1802270"/>
    <lineage>
        <taxon>Bacteria</taxon>
        <taxon>Candidatus Sungiibacteriota</taxon>
    </lineage>
</organism>
<gene>
    <name evidence="1" type="ORF">A3C07_05120</name>
</gene>
<evidence type="ECO:0000313" key="2">
    <source>
        <dbReference type="Proteomes" id="UP000179023"/>
    </source>
</evidence>
<dbReference type="Proteomes" id="UP000179023">
    <property type="component" value="Unassembled WGS sequence"/>
</dbReference>
<comment type="caution">
    <text evidence="1">The sequence shown here is derived from an EMBL/GenBank/DDBJ whole genome shotgun (WGS) entry which is preliminary data.</text>
</comment>
<sequence>MIEEVKEIFRSALKIAIENGHDIAPATLDQIMFGFDREPAAEMIYIPIIFSHSFAKAFFGKKWRDHLQRMILEEEPIMYIKQFLVENYKVGPTETPQ</sequence>
<dbReference type="AlphaFoldDB" id="A0A1G2KRE9"/>
<reference evidence="1 2" key="1">
    <citation type="journal article" date="2016" name="Nat. Commun.">
        <title>Thousands of microbial genomes shed light on interconnected biogeochemical processes in an aquifer system.</title>
        <authorList>
            <person name="Anantharaman K."/>
            <person name="Brown C.T."/>
            <person name="Hug L.A."/>
            <person name="Sharon I."/>
            <person name="Castelle C.J."/>
            <person name="Probst A.J."/>
            <person name="Thomas B.C."/>
            <person name="Singh A."/>
            <person name="Wilkins M.J."/>
            <person name="Karaoz U."/>
            <person name="Brodie E.L."/>
            <person name="Williams K.H."/>
            <person name="Hubbard S.S."/>
            <person name="Banfield J.F."/>
        </authorList>
    </citation>
    <scope>NUCLEOTIDE SEQUENCE [LARGE SCALE GENOMIC DNA]</scope>
</reference>
<evidence type="ECO:0000313" key="1">
    <source>
        <dbReference type="EMBL" id="OHA00979.1"/>
    </source>
</evidence>
<proteinExistence type="predicted"/>